<reference evidence="2 3" key="1">
    <citation type="submission" date="2019-04" db="EMBL/GenBank/DDBJ databases">
        <title>Flavobacterium sp. GS03.</title>
        <authorList>
            <person name="Kim H."/>
        </authorList>
    </citation>
    <scope>NUCLEOTIDE SEQUENCE [LARGE SCALE GENOMIC DNA]</scope>
    <source>
        <strain evidence="2 3">GS03</strain>
    </source>
</reference>
<dbReference type="OrthoDB" id="1421172at2"/>
<organism evidence="2 3">
    <name type="scientific">Flavobacterium sangjuense</name>
    <dbReference type="NCBI Taxonomy" id="2518177"/>
    <lineage>
        <taxon>Bacteria</taxon>
        <taxon>Pseudomonadati</taxon>
        <taxon>Bacteroidota</taxon>
        <taxon>Flavobacteriia</taxon>
        <taxon>Flavobacteriales</taxon>
        <taxon>Flavobacteriaceae</taxon>
        <taxon>Flavobacterium</taxon>
    </lineage>
</organism>
<feature type="domain" description="Letm1 RBD" evidence="1">
    <location>
        <begin position="343"/>
        <end position="398"/>
    </location>
</feature>
<protein>
    <recommendedName>
        <fullName evidence="1">Letm1 RBD domain-containing protein</fullName>
    </recommendedName>
</protein>
<accession>A0A4P7PVA5</accession>
<dbReference type="Proteomes" id="UP000296862">
    <property type="component" value="Chromosome"/>
</dbReference>
<sequence>MINPSAPGWIDKFFIEQKVSELPIMDSEEAFYIRTRATGFIFGHIVSFDVPNPISFEGRLPEEISKIGMLNTLYELYCLTKKDIDQNNFITEAVAFYNLLTPKGFNPLQKILPSSSDSSKLEKIIHDRVQTNEDLFSKNFSHVITNALLFVDVLAFKKYLEKGSLPEKYFNRIEDIVISIISLSLKSKTGISVHDELLAKLFESSVRYNKFSDTKIKTIDDLDLSYLSNDLEKFYMVDLAGISLWSDEKVENEERYFLYKLGEKLEVTESFITESINFINDFIVKYKNEIPYFNNSNPVKNFYDHTTESVQILINRNKKRLVKELSQSKELMHLLAKSTHKELDKEEKKKIKVQLLDICKSVPSLTIFLLPGGALLLPILIKFIPQLLPSAFNENEERDPSPFDE</sequence>
<dbReference type="NCBIfam" id="NF040639">
    <property type="entry name" value="LETM1_rel_film"/>
    <property type="match status" value="1"/>
</dbReference>
<evidence type="ECO:0000313" key="2">
    <source>
        <dbReference type="EMBL" id="QBZ98212.1"/>
    </source>
</evidence>
<proteinExistence type="predicted"/>
<evidence type="ECO:0000313" key="3">
    <source>
        <dbReference type="Proteomes" id="UP000296862"/>
    </source>
</evidence>
<evidence type="ECO:0000259" key="1">
    <source>
        <dbReference type="Pfam" id="PF07766"/>
    </source>
</evidence>
<keyword evidence="3" id="KW-1185">Reference proteome</keyword>
<dbReference type="AlphaFoldDB" id="A0A4P7PVA5"/>
<dbReference type="GO" id="GO:0043022">
    <property type="term" value="F:ribosome binding"/>
    <property type="evidence" value="ECO:0007669"/>
    <property type="project" value="InterPro"/>
</dbReference>
<dbReference type="Pfam" id="PF07766">
    <property type="entry name" value="LETM1_RBD"/>
    <property type="match status" value="1"/>
</dbReference>
<dbReference type="EMBL" id="CP038810">
    <property type="protein sequence ID" value="QBZ98212.1"/>
    <property type="molecule type" value="Genomic_DNA"/>
</dbReference>
<gene>
    <name evidence="2" type="ORF">GS03_01717</name>
</gene>
<dbReference type="InterPro" id="IPR033122">
    <property type="entry name" value="LETM1-like_RBD"/>
</dbReference>
<name>A0A4P7PVA5_9FLAO</name>
<dbReference type="RefSeq" id="WP_136152121.1">
    <property type="nucleotide sequence ID" value="NZ_CP038810.1"/>
</dbReference>
<dbReference type="KEGG" id="fsn:GS03_01717"/>